<gene>
    <name evidence="1" type="ORF">GSPATT00021574001</name>
</gene>
<dbReference type="EMBL" id="CT868650">
    <property type="protein sequence ID" value="CAK88407.1"/>
    <property type="molecule type" value="Genomic_DNA"/>
</dbReference>
<evidence type="ECO:0008006" key="3">
    <source>
        <dbReference type="Google" id="ProtNLM"/>
    </source>
</evidence>
<name>A0DZE0_PARTE</name>
<organism evidence="1 2">
    <name type="scientific">Paramecium tetraurelia</name>
    <dbReference type="NCBI Taxonomy" id="5888"/>
    <lineage>
        <taxon>Eukaryota</taxon>
        <taxon>Sar</taxon>
        <taxon>Alveolata</taxon>
        <taxon>Ciliophora</taxon>
        <taxon>Intramacronucleata</taxon>
        <taxon>Oligohymenophorea</taxon>
        <taxon>Peniculida</taxon>
        <taxon>Parameciidae</taxon>
        <taxon>Paramecium</taxon>
    </lineage>
</organism>
<dbReference type="GeneID" id="5041602"/>
<dbReference type="OrthoDB" id="298777at2759"/>
<dbReference type="InParanoid" id="A0DZE0"/>
<sequence length="365" mass="43605">MDVKIYIFFSGGGSYNQEGFKYGQWIDLIDNFYRLRQVTFNGEYQKSQKVGRWDTYFRIEGLFQNQFQLIGGGSYDETGMKNGKWIEPSNNFYKYSQVTHEGEYQNGKKINQWVTRYKQSDQLDFTCCGQYDAVDGMKTGLWVELSDEFRQYQNYIITNKGQLNCNGKKIGRWEINFKELNQFEKIGVCYYNEKGLKIGLQTEISESFFNLSQVFYKGEYHYGHKTGKWEIFWKNKLKNEQLGCGLYGENGLKQGNWIELANDFNKDKQVTYYGEYRYGQKVGLWVTYFRFSEEFEEIGCGCYDDEEIQNGFWIELAEDFSCSKQIIYQGEYKNGRKFEKWQEFKRDKWKIDQGFQKIGEMYYQN</sequence>
<accession>A0DZE0</accession>
<dbReference type="HOGENOM" id="CLU_024034_1_0_1"/>
<evidence type="ECO:0000313" key="2">
    <source>
        <dbReference type="Proteomes" id="UP000000600"/>
    </source>
</evidence>
<dbReference type="PANTHER" id="PTHR33706">
    <property type="entry name" value="MORN VARIANT REPEAT PROTEIN"/>
    <property type="match status" value="1"/>
</dbReference>
<protein>
    <recommendedName>
        <fullName evidence="3">MORN repeat protein</fullName>
    </recommendedName>
</protein>
<dbReference type="KEGG" id="ptm:GSPATT00021574001"/>
<dbReference type="RefSeq" id="XP_001455804.1">
    <property type="nucleotide sequence ID" value="XM_001455767.2"/>
</dbReference>
<keyword evidence="2" id="KW-1185">Reference proteome</keyword>
<dbReference type="AlphaFoldDB" id="A0DZE0"/>
<dbReference type="Proteomes" id="UP000000600">
    <property type="component" value="Unassembled WGS sequence"/>
</dbReference>
<evidence type="ECO:0000313" key="1">
    <source>
        <dbReference type="EMBL" id="CAK88407.1"/>
    </source>
</evidence>
<dbReference type="PANTHER" id="PTHR33706:SF1">
    <property type="entry name" value="TPR REPEAT PROTEIN"/>
    <property type="match status" value="1"/>
</dbReference>
<reference evidence="1 2" key="1">
    <citation type="journal article" date="2006" name="Nature">
        <title>Global trends of whole-genome duplications revealed by the ciliate Paramecium tetraurelia.</title>
        <authorList>
            <consortium name="Genoscope"/>
            <person name="Aury J.-M."/>
            <person name="Jaillon O."/>
            <person name="Duret L."/>
            <person name="Noel B."/>
            <person name="Jubin C."/>
            <person name="Porcel B.M."/>
            <person name="Segurens B."/>
            <person name="Daubin V."/>
            <person name="Anthouard V."/>
            <person name="Aiach N."/>
            <person name="Arnaiz O."/>
            <person name="Billaut A."/>
            <person name="Beisson J."/>
            <person name="Blanc I."/>
            <person name="Bouhouche K."/>
            <person name="Camara F."/>
            <person name="Duharcourt S."/>
            <person name="Guigo R."/>
            <person name="Gogendeau D."/>
            <person name="Katinka M."/>
            <person name="Keller A.-M."/>
            <person name="Kissmehl R."/>
            <person name="Klotz C."/>
            <person name="Koll F."/>
            <person name="Le Moue A."/>
            <person name="Lepere C."/>
            <person name="Malinsky S."/>
            <person name="Nowacki M."/>
            <person name="Nowak J.K."/>
            <person name="Plattner H."/>
            <person name="Poulain J."/>
            <person name="Ruiz F."/>
            <person name="Serrano V."/>
            <person name="Zagulski M."/>
            <person name="Dessen P."/>
            <person name="Betermier M."/>
            <person name="Weissenbach J."/>
            <person name="Scarpelli C."/>
            <person name="Schachter V."/>
            <person name="Sperling L."/>
            <person name="Meyer E."/>
            <person name="Cohen J."/>
            <person name="Wincker P."/>
        </authorList>
    </citation>
    <scope>NUCLEOTIDE SEQUENCE [LARGE SCALE GENOMIC DNA]</scope>
    <source>
        <strain evidence="1 2">Stock d4-2</strain>
    </source>
</reference>
<proteinExistence type="predicted"/>